<dbReference type="EMBL" id="JAUFQU010000072">
    <property type="protein sequence ID" value="MDN3710061.1"/>
    <property type="molecule type" value="Genomic_DNA"/>
</dbReference>
<gene>
    <name evidence="2" type="ORF">QW060_12990</name>
    <name evidence="3" type="ORF">QW060_21485</name>
    <name evidence="4" type="ORF">QW060_24490</name>
</gene>
<evidence type="ECO:0000313" key="3">
    <source>
        <dbReference type="EMBL" id="MDN3709550.1"/>
    </source>
</evidence>
<comment type="caution">
    <text evidence="4">The sequence shown here is derived from an EMBL/GenBank/DDBJ whole genome shotgun (WGS) entry which is preliminary data.</text>
</comment>
<evidence type="ECO:0000256" key="1">
    <source>
        <dbReference type="SAM" id="Phobius"/>
    </source>
</evidence>
<evidence type="ECO:0000313" key="2">
    <source>
        <dbReference type="EMBL" id="MDN3708025.1"/>
    </source>
</evidence>
<organism evidence="4 5">
    <name type="scientific">Paenimyroides ceti</name>
    <dbReference type="NCBI Taxonomy" id="395087"/>
    <lineage>
        <taxon>Bacteria</taxon>
        <taxon>Pseudomonadati</taxon>
        <taxon>Bacteroidota</taxon>
        <taxon>Flavobacteriia</taxon>
        <taxon>Flavobacteriales</taxon>
        <taxon>Flavobacteriaceae</taxon>
        <taxon>Paenimyroides</taxon>
    </lineage>
</organism>
<feature type="transmembrane region" description="Helical" evidence="1">
    <location>
        <begin position="53"/>
        <end position="72"/>
    </location>
</feature>
<dbReference type="Proteomes" id="UP001242368">
    <property type="component" value="Unassembled WGS sequence"/>
</dbReference>
<accession>A0ABT8D2D0</accession>
<keyword evidence="1" id="KW-1133">Transmembrane helix</keyword>
<evidence type="ECO:0000313" key="4">
    <source>
        <dbReference type="EMBL" id="MDN3710061.1"/>
    </source>
</evidence>
<proteinExistence type="predicted"/>
<dbReference type="RefSeq" id="WP_290364803.1">
    <property type="nucleotide sequence ID" value="NZ_JAUFQU010000001.1"/>
</dbReference>
<reference evidence="4" key="3">
    <citation type="submission" date="2023-06" db="EMBL/GenBank/DDBJ databases">
        <authorList>
            <person name="Lucena T."/>
            <person name="Sun Q."/>
        </authorList>
    </citation>
    <scope>NUCLEOTIDE SEQUENCE</scope>
    <source>
        <strain evidence="4">CECT 7184</strain>
    </source>
</reference>
<dbReference type="EMBL" id="JAUFQU010000042">
    <property type="protein sequence ID" value="MDN3709550.1"/>
    <property type="molecule type" value="Genomic_DNA"/>
</dbReference>
<sequence length="76" mass="8046">MCLPPDTLPPSHSILESAACAVYFTASVDGVVVSTASPVSTELSFLQAVKDNAAIANTANTFFFIIILHFLFNANL</sequence>
<keyword evidence="1" id="KW-0472">Membrane</keyword>
<name>A0ABT8D2D0_9FLAO</name>
<evidence type="ECO:0000313" key="5">
    <source>
        <dbReference type="Proteomes" id="UP001242368"/>
    </source>
</evidence>
<dbReference type="EMBL" id="JAUFQU010000001">
    <property type="protein sequence ID" value="MDN3708025.1"/>
    <property type="molecule type" value="Genomic_DNA"/>
</dbReference>
<reference evidence="5" key="2">
    <citation type="journal article" date="2019" name="Int. J. Syst. Evol. Microbiol.">
        <title>The Global Catalogue of Microorganisms (GCM) 10K type strain sequencing project: providing services to taxonomists for standard genome sequencing and annotation.</title>
        <authorList>
            <consortium name="The Broad Institute Genomics Platform"/>
            <consortium name="The Broad Institute Genome Sequencing Center for Infectious Disease"/>
            <person name="Wu L."/>
            <person name="Ma J."/>
        </authorList>
    </citation>
    <scope>NUCLEOTIDE SEQUENCE [LARGE SCALE GENOMIC DNA]</scope>
    <source>
        <strain evidence="5">CECT 7184</strain>
    </source>
</reference>
<protein>
    <submittedName>
        <fullName evidence="4">Uncharacterized protein</fullName>
    </submittedName>
</protein>
<keyword evidence="1" id="KW-0812">Transmembrane</keyword>
<keyword evidence="5" id="KW-1185">Reference proteome</keyword>
<reference evidence="4" key="1">
    <citation type="journal article" date="2014" name="Int. J. Syst. Evol. Microbiol.">
        <title>Complete genome of a new Firmicutes species belonging to the dominant human colonic microbiota ('Ruminococcus bicirculans') reveals two chromosomes and a selective capacity to utilize plant glucans.</title>
        <authorList>
            <consortium name="NISC Comparative Sequencing Program"/>
            <person name="Wegmann U."/>
            <person name="Louis P."/>
            <person name="Goesmann A."/>
            <person name="Henrissat B."/>
            <person name="Duncan S.H."/>
            <person name="Flint H.J."/>
        </authorList>
    </citation>
    <scope>NUCLEOTIDE SEQUENCE</scope>
    <source>
        <strain evidence="4">CECT 7184</strain>
    </source>
</reference>